<accession>A0ABW9GK82</accession>
<proteinExistence type="predicted"/>
<organism evidence="4 5">
    <name type="scientific">Microbacterium mcarthurae</name>
    <dbReference type="NCBI Taxonomy" id="3035918"/>
    <lineage>
        <taxon>Bacteria</taxon>
        <taxon>Bacillati</taxon>
        <taxon>Actinomycetota</taxon>
        <taxon>Actinomycetes</taxon>
        <taxon>Micrococcales</taxon>
        <taxon>Microbacteriaceae</taxon>
        <taxon>Microbacterium</taxon>
    </lineage>
</organism>
<dbReference type="InterPro" id="IPR001670">
    <property type="entry name" value="ADH_Fe/GldA"/>
</dbReference>
<dbReference type="SUPFAM" id="SSF56796">
    <property type="entry name" value="Dehydroquinate synthase-like"/>
    <property type="match status" value="1"/>
</dbReference>
<keyword evidence="2" id="KW-0472">Membrane</keyword>
<evidence type="ECO:0000256" key="2">
    <source>
        <dbReference type="SAM" id="Phobius"/>
    </source>
</evidence>
<evidence type="ECO:0000313" key="4">
    <source>
        <dbReference type="EMBL" id="MFM2721240.1"/>
    </source>
</evidence>
<feature type="transmembrane region" description="Helical" evidence="2">
    <location>
        <begin position="80"/>
        <end position="102"/>
    </location>
</feature>
<evidence type="ECO:0000256" key="1">
    <source>
        <dbReference type="ARBA" id="ARBA00023002"/>
    </source>
</evidence>
<reference evidence="4 5" key="1">
    <citation type="submission" date="2023-03" db="EMBL/GenBank/DDBJ databases">
        <title>MT1 and MT2 Draft Genomes of Novel Species.</title>
        <authorList>
            <person name="Venkateswaran K."/>
        </authorList>
    </citation>
    <scope>NUCLEOTIDE SEQUENCE [LARGE SCALE GENOMIC DNA]</scope>
    <source>
        <strain evidence="4 5">IF8SW-P5</strain>
    </source>
</reference>
<gene>
    <name evidence="4" type="ORF">P5G46_12055</name>
</gene>
<keyword evidence="5" id="KW-1185">Reference proteome</keyword>
<dbReference type="PANTHER" id="PTHR11496">
    <property type="entry name" value="ALCOHOL DEHYDROGENASE"/>
    <property type="match status" value="1"/>
</dbReference>
<protein>
    <submittedName>
        <fullName evidence="4">Iron-containing alcohol dehydrogenase</fullName>
        <ecNumber evidence="4">1.1.1.1</ecNumber>
    </submittedName>
</protein>
<dbReference type="EC" id="1.1.1.1" evidence="4"/>
<comment type="caution">
    <text evidence="4">The sequence shown here is derived from an EMBL/GenBank/DDBJ whole genome shotgun (WGS) entry which is preliminary data.</text>
</comment>
<evidence type="ECO:0000313" key="5">
    <source>
        <dbReference type="Proteomes" id="UP001630303"/>
    </source>
</evidence>
<dbReference type="InterPro" id="IPR039697">
    <property type="entry name" value="Alcohol_dehydrogenase_Fe"/>
</dbReference>
<dbReference type="PANTHER" id="PTHR11496:SF83">
    <property type="entry name" value="HYDROXYACID-OXOACID TRANSHYDROGENASE, MITOCHONDRIAL"/>
    <property type="match status" value="1"/>
</dbReference>
<keyword evidence="2" id="KW-0812">Transmembrane</keyword>
<name>A0ABW9GK82_9MICO</name>
<feature type="domain" description="Alcohol dehydrogenase iron-type/glycerol dehydrogenase GldA" evidence="3">
    <location>
        <begin position="60"/>
        <end position="172"/>
    </location>
</feature>
<dbReference type="Proteomes" id="UP001630303">
    <property type="component" value="Unassembled WGS sequence"/>
</dbReference>
<sequence>MSARVPRRRTTLFTGSARTEPVVAALTAGRRAAAVVDARLVDRADRLAGVDLVLPVDADAVDAATVALLSKRLRAHRSDVIVVIGGGTAMDAAAVAAVGVTAPRTLEWALDRAAHSAVVALPADAVPGLDVVAVPTTLGTSAECNAVAIVRATGGASLLLGEALRPRYAILDDVHYRTLAALDVRSACLEAVLRLAGASTAARSHRRAHAHAVALGRALISLGDGALTDAVRLRIARCNAATQRSAALRGRAPFSPRHWYLAHEVSFVARTTKMRATAAIIGRVWQCIEEGDTRWGDAGPLETFWREAAHDAPLPLTPAAGIDALIARWELPSASMPDADARASMARRAEQRWGGRGPALPGLHAADFRDLLEGARWQR</sequence>
<dbReference type="EMBL" id="JAROCE010000003">
    <property type="protein sequence ID" value="MFM2721240.1"/>
    <property type="molecule type" value="Genomic_DNA"/>
</dbReference>
<evidence type="ECO:0000259" key="3">
    <source>
        <dbReference type="Pfam" id="PF00465"/>
    </source>
</evidence>
<keyword evidence="2" id="KW-1133">Transmembrane helix</keyword>
<dbReference type="RefSeq" id="WP_239274921.1">
    <property type="nucleotide sequence ID" value="NZ_JAROCE010000003.1"/>
</dbReference>
<dbReference type="Pfam" id="PF00465">
    <property type="entry name" value="Fe-ADH"/>
    <property type="match status" value="1"/>
</dbReference>
<dbReference type="GO" id="GO:0004022">
    <property type="term" value="F:alcohol dehydrogenase (NAD+) activity"/>
    <property type="evidence" value="ECO:0007669"/>
    <property type="project" value="UniProtKB-EC"/>
</dbReference>
<keyword evidence="1 4" id="KW-0560">Oxidoreductase</keyword>
<dbReference type="Gene3D" id="3.40.50.1970">
    <property type="match status" value="1"/>
</dbReference>